<sequence>MDNQNEHHKKEDLGYLFNVEILVRNDSNAKALQSLLQVLNSGESIIDYRINSGIELGEIIESLLTAKKQSIISKSYKRLTATDQAKKPAEAQTAKPKAAAKEAAAPAESARFEEIAKSGDFENWIKKYISGNQLVRLLVNRNGERMSIPCRILNFLPETYTINVYHVDEKQVYTFNLSEIIDFIDK</sequence>
<proteinExistence type="predicted"/>
<evidence type="ECO:0000313" key="2">
    <source>
        <dbReference type="Proteomes" id="UP000679992"/>
    </source>
</evidence>
<comment type="caution">
    <text evidence="1">The sequence shown here is derived from an EMBL/GenBank/DDBJ whole genome shotgun (WGS) entry which is preliminary data.</text>
</comment>
<protein>
    <submittedName>
        <fullName evidence="1">Uncharacterized protein</fullName>
    </submittedName>
</protein>
<accession>A0ABQ4MGS0</accession>
<evidence type="ECO:0000313" key="1">
    <source>
        <dbReference type="EMBL" id="GIP55187.1"/>
    </source>
</evidence>
<keyword evidence="2" id="KW-1185">Reference proteome</keyword>
<gene>
    <name evidence="1" type="ORF">J42TS3_42220</name>
</gene>
<organism evidence="1 2">
    <name type="scientific">Paenibacillus vini</name>
    <dbReference type="NCBI Taxonomy" id="1476024"/>
    <lineage>
        <taxon>Bacteria</taxon>
        <taxon>Bacillati</taxon>
        <taxon>Bacillota</taxon>
        <taxon>Bacilli</taxon>
        <taxon>Bacillales</taxon>
        <taxon>Paenibacillaceae</taxon>
        <taxon>Paenibacillus</taxon>
    </lineage>
</organism>
<reference evidence="1 2" key="1">
    <citation type="submission" date="2021-03" db="EMBL/GenBank/DDBJ databases">
        <title>Antimicrobial resistance genes in bacteria isolated from Japanese honey, and their potential for conferring macrolide and lincosamide resistance in the American foulbrood pathogen Paenibacillus larvae.</title>
        <authorList>
            <person name="Okamoto M."/>
            <person name="Kumagai M."/>
            <person name="Kanamori H."/>
            <person name="Takamatsu D."/>
        </authorList>
    </citation>
    <scope>NUCLEOTIDE SEQUENCE [LARGE SCALE GENOMIC DNA]</scope>
    <source>
        <strain evidence="1 2">J42TS3</strain>
    </source>
</reference>
<dbReference type="EMBL" id="BOSL01000016">
    <property type="protein sequence ID" value="GIP55187.1"/>
    <property type="molecule type" value="Genomic_DNA"/>
</dbReference>
<name>A0ABQ4MGS0_9BACL</name>
<dbReference type="RefSeq" id="WP_213656230.1">
    <property type="nucleotide sequence ID" value="NZ_BOSL01000016.1"/>
</dbReference>
<dbReference type="Proteomes" id="UP000679992">
    <property type="component" value="Unassembled WGS sequence"/>
</dbReference>